<dbReference type="Pfam" id="PF00251">
    <property type="entry name" value="Glyco_hydro_32N"/>
    <property type="match status" value="4"/>
</dbReference>
<feature type="domain" description="Glycosyl hydrolase family 32 C-terminal" evidence="5">
    <location>
        <begin position="873"/>
        <end position="1065"/>
    </location>
</feature>
<dbReference type="GO" id="GO:0005975">
    <property type="term" value="P:carbohydrate metabolic process"/>
    <property type="evidence" value="ECO:0007669"/>
    <property type="project" value="InterPro"/>
</dbReference>
<keyword evidence="7" id="KW-1185">Reference proteome</keyword>
<comment type="caution">
    <text evidence="6">The sequence shown here is derived from an EMBL/GenBank/DDBJ whole genome shotgun (WGS) entry which is preliminary data.</text>
</comment>
<dbReference type="Gramene" id="OMO66949">
    <property type="protein sequence ID" value="OMO66949"/>
    <property type="gene ID" value="CCACVL1_20899"/>
</dbReference>
<feature type="domain" description="Glycosyl hydrolase family 32 N-terminal" evidence="4">
    <location>
        <begin position="1075"/>
        <end position="1383"/>
    </location>
</feature>
<dbReference type="Gene3D" id="2.115.10.20">
    <property type="entry name" value="Glycosyl hydrolase domain, family 43"/>
    <property type="match status" value="4"/>
</dbReference>
<dbReference type="GO" id="GO:0030246">
    <property type="term" value="F:carbohydrate binding"/>
    <property type="evidence" value="ECO:0007669"/>
    <property type="project" value="UniProtKB-KW"/>
</dbReference>
<evidence type="ECO:0000259" key="5">
    <source>
        <dbReference type="Pfam" id="PF08244"/>
    </source>
</evidence>
<dbReference type="InterPro" id="IPR013320">
    <property type="entry name" value="ConA-like_dom_sf"/>
</dbReference>
<keyword evidence="6" id="KW-0430">Lectin</keyword>
<feature type="domain" description="Glycosyl hydrolase family 32 C-terminal" evidence="5">
    <location>
        <begin position="1901"/>
        <end position="2095"/>
    </location>
</feature>
<reference evidence="6 7" key="1">
    <citation type="submission" date="2013-09" db="EMBL/GenBank/DDBJ databases">
        <title>Corchorus capsularis genome sequencing.</title>
        <authorList>
            <person name="Alam M."/>
            <person name="Haque M.S."/>
            <person name="Islam M.S."/>
            <person name="Emdad E.M."/>
            <person name="Islam M.M."/>
            <person name="Ahmed B."/>
            <person name="Halim A."/>
            <person name="Hossen Q.M.M."/>
            <person name="Hossain M.Z."/>
            <person name="Ahmed R."/>
            <person name="Khan M.M."/>
            <person name="Islam R."/>
            <person name="Rashid M.M."/>
            <person name="Khan S.A."/>
            <person name="Rahman M.S."/>
            <person name="Alam M."/>
        </authorList>
    </citation>
    <scope>NUCLEOTIDE SEQUENCE [LARGE SCALE GENOMIC DNA]</scope>
    <source>
        <strain evidence="7">cv. CVL-1</strain>
        <tissue evidence="6">Whole seedling</tissue>
    </source>
</reference>
<feature type="domain" description="Glycosyl hydrolase family 32 C-terminal" evidence="5">
    <location>
        <begin position="335"/>
        <end position="528"/>
    </location>
</feature>
<name>A0A1R3H9B4_COCAP</name>
<organism evidence="6 7">
    <name type="scientific">Corchorus capsularis</name>
    <name type="common">Jute</name>
    <dbReference type="NCBI Taxonomy" id="210143"/>
    <lineage>
        <taxon>Eukaryota</taxon>
        <taxon>Viridiplantae</taxon>
        <taxon>Streptophyta</taxon>
        <taxon>Embryophyta</taxon>
        <taxon>Tracheophyta</taxon>
        <taxon>Spermatophyta</taxon>
        <taxon>Magnoliopsida</taxon>
        <taxon>eudicotyledons</taxon>
        <taxon>Gunneridae</taxon>
        <taxon>Pentapetalae</taxon>
        <taxon>rosids</taxon>
        <taxon>malvids</taxon>
        <taxon>Malvales</taxon>
        <taxon>Malvaceae</taxon>
        <taxon>Grewioideae</taxon>
        <taxon>Apeibeae</taxon>
        <taxon>Corchorus</taxon>
    </lineage>
</organism>
<dbReference type="EMBL" id="AWWV01012466">
    <property type="protein sequence ID" value="OMO66949.1"/>
    <property type="molecule type" value="Genomic_DNA"/>
</dbReference>
<dbReference type="PANTHER" id="PTHR31953">
    <property type="entry name" value="BETA-FRUCTOFURANOSIDASE, INSOLUBLE ISOENZYME CWINV1-RELATED"/>
    <property type="match status" value="1"/>
</dbReference>
<dbReference type="InterPro" id="IPR023296">
    <property type="entry name" value="Glyco_hydro_beta-prop_sf"/>
</dbReference>
<feature type="domain" description="Glycosyl hydrolase family 32 N-terminal" evidence="4">
    <location>
        <begin position="36"/>
        <end position="332"/>
    </location>
</feature>
<dbReference type="Gene3D" id="2.60.120.560">
    <property type="entry name" value="Exo-inulinase, domain 1"/>
    <property type="match status" value="4"/>
</dbReference>
<feature type="domain" description="Glycosyl hydrolase family 32 N-terminal" evidence="4">
    <location>
        <begin position="1586"/>
        <end position="1898"/>
    </location>
</feature>
<dbReference type="InterPro" id="IPR013189">
    <property type="entry name" value="Glyco_hydro_32_C"/>
</dbReference>
<dbReference type="GO" id="GO:0004553">
    <property type="term" value="F:hydrolase activity, hydrolyzing O-glycosyl compounds"/>
    <property type="evidence" value="ECO:0007669"/>
    <property type="project" value="InterPro"/>
</dbReference>
<accession>A0A1R3H9B4</accession>
<dbReference type="OrthoDB" id="202537at2759"/>
<evidence type="ECO:0000313" key="6">
    <source>
        <dbReference type="EMBL" id="OMO66949.1"/>
    </source>
</evidence>
<keyword evidence="2" id="KW-0378">Hydrolase</keyword>
<keyword evidence="3" id="KW-0326">Glycosidase</keyword>
<sequence>MVESLPIDNLSLQSFQVLPEREQQQQQQQPYRTGYHFQPPQSWMNGPMYYKGVYHLFYQYNPNGALFGETGMVWAHSASYDLVNWFSLEHALVPSDPFDKVSYSNNNQVQNLATPKNLSDPLLREWVKYSGNPLMTPPEGVTGDNFRDPTTAWQGHDGIWRVIVGGWSNNQGMAILYESEDFVHWTKSQDPLYASAKTGMWECPDFFPVSINSSNGLDTSVMNNPGVRHVMKASFMEDWNDYYTVGNYDTEQQKFVPHADFTGTNQDLRFDYGKLYASKTFFDSKKDRRVLWGWVNESDSTEDVLEKGWSGLQIVPRKIWLDGTGNQLLQWPVEEINTLRENQVNVYDKKLESGSIFEVSGLTASQADIEIMFELPQLEEAEFLNTNLVDPQLICDKEDASVNGGFGPFGILALATQDLTEQTAIFFRVFRGEKGYVVLMCSDQKRSSLRNGLDKTTYGAFLDIDPSQEMISLRTLIDHSIIESFGGNGKSCITTRVYPKLAINNEAHLYVFNNGTKSVTISRLNAWSMNKSRINCSGGLEEDQQQPYRTGYHFQPPQNWMNGPLYYKGVYHLFYQYNPNGALFGDTGMVWAHSVSYDLVSWFSLDHALIPSEPFDKVSCWSGSATIIQGNKPVILYTGIDADNRQVQNLATPRNLSDPLLREWVKYSSNPLMTPPDGVERDNFRDPTTAWQDTDGTWRVIIGSWSNNLGMAMHYQSEDFVHWTKYQDPLYESGTAGMWECPDFFPVSINSTNGVDNFLPNSNVRHVMKASFAVNAHDYYIVGTYDTKLQKFLPDADFTGTSLDLRIDYGKFYASKTFFDSKKNRRILWGWVNESDSTEDDLEKGWSGLQSVPRKIWLDRTGKQLVQWPVEEINTLRDNQVDVYDKQLEGGSMFEVSGITASQADIEIMFELPQLEEAEFLNTNLVDPQLICDKEDASVNGGFGPFGILALATKDLTEQTAIFFRVFRGDKGYVVLMCSDQKRSSLRNGLDKTTYGAFVGIDPKQEMISLRSLIDHSIIESYGGNGKSCITTRVYPKLAIFNEAHLYVFNNGTKSVTISRLNAWSMNKARINCRGGPMYYKGVYHLFYQYNPNGALFGETGGMVWAHSASYDLVNWFSLEHALVPSDPFDKVACISGSATILPGNKPVILYTGIDADNRQVQNLATPKNLSDPLLREWVKYSSNPLMTPPDGVTGDNFRDPSTAWQVTDGTWRVTIGAWSNNQGMAMLYQSEDFVHWTKYQDPLYASGTAGMWECVDFFPVSINSTNGVDNFVPNPNVRHVMKASFTANAHDYYIVGTYDTKLQKFLPDADFTGTSLDLRIDYGKFYASKTFFDSNKNRRIVWGWVNESDSTEDALEKGWSGLQSLPRKIWLDRTGKQLVQWPVEEINTLRDNQVYVYGKQLDSGSIFEVSGITASQADIEIMFELSQLEEAEFLNPNLVDPQLICDKEDASVNGVFGPFGILALATKDLTEQTAIFFRVFRGDKGYVVLMCSDQKRSSLRNGLDKTTYGAFVDIDPSQEMISLRSLFGRILILKISAKIESLTITMAKSVIWLVGLCFLLVGNEVQAAENPMPLSTEQPYRTAYHFQPPKNWMNGPMYLNEVYHLFYQYNPYAAIWGNMTWGHSVSYDLINWIHLQHALFPIDPYDFNGVWSGSTTFISKGKPAILYTGLDTQNRQAQCLALPKNISDPFLKEWVKSPHNPLMKPIDDIDPQFFRDPTTAWKGPDGLWRVLVGNQMNGHGTALLYRSKDFVTWSRSKVPLHSSNKTVMWECPDFYPVAINGKDGVETSSLGKSNKHVLKASFNQRDYYVLGKYKAQGDKFSVDSDFTNTTSDLSYDYGKFYASKTFFDSSKKRRVLWGWVNESDSQADDIKKGWSSVQSIPRSILLSKDGKQLIQWPIKEIEKLRTKKVSFNNKKLKGGSVLQVSGITASQADVSISFDLPNLKDAEVMNPSWVDPQLLCSSKEASVRGKAGPFGLLVLASKGLAEQTAVFFRVFKNHDKFAVLMCSDQSRSSLTDQGLDKTTYGAFINIDPSHEKISLRTLIDRSIVESFGGEGKACITARVYPKLAIDKQAYLYAFNNGTMDVTISSLKAWSLKKAQLVSATH</sequence>
<evidence type="ECO:0000259" key="4">
    <source>
        <dbReference type="Pfam" id="PF00251"/>
    </source>
</evidence>
<dbReference type="FunFam" id="2.60.120.560:FF:000002">
    <property type="entry name" value="Beta-fructofuranosidase, insoluble isoenzyme CWINV1"/>
    <property type="match status" value="3"/>
</dbReference>
<evidence type="ECO:0000256" key="2">
    <source>
        <dbReference type="ARBA" id="ARBA00022801"/>
    </source>
</evidence>
<dbReference type="InterPro" id="IPR050551">
    <property type="entry name" value="Fructan_Metab_Enzymes"/>
</dbReference>
<dbReference type="OMA" id="AWAIPRT"/>
<dbReference type="STRING" id="210143.A0A1R3H9B4"/>
<comment type="similarity">
    <text evidence="1">Belongs to the glycosyl hydrolase 32 family.</text>
</comment>
<dbReference type="Proteomes" id="UP000188268">
    <property type="component" value="Unassembled WGS sequence"/>
</dbReference>
<evidence type="ECO:0000256" key="3">
    <source>
        <dbReference type="ARBA" id="ARBA00023295"/>
    </source>
</evidence>
<dbReference type="CDD" id="cd18624">
    <property type="entry name" value="GH32_Fruct1-like"/>
    <property type="match status" value="4"/>
</dbReference>
<gene>
    <name evidence="6" type="ORF">CCACVL1_20899</name>
</gene>
<dbReference type="Pfam" id="PF08244">
    <property type="entry name" value="Glyco_hydro_32C"/>
    <property type="match status" value="3"/>
</dbReference>
<evidence type="ECO:0000313" key="7">
    <source>
        <dbReference type="Proteomes" id="UP000188268"/>
    </source>
</evidence>
<dbReference type="SMART" id="SM00640">
    <property type="entry name" value="Glyco_32"/>
    <property type="match status" value="4"/>
</dbReference>
<dbReference type="SUPFAM" id="SSF49899">
    <property type="entry name" value="Concanavalin A-like lectins/glucanases"/>
    <property type="match status" value="4"/>
</dbReference>
<protein>
    <submittedName>
        <fullName evidence="6">Concanavalin A-like lectin/glucanases superfamily</fullName>
    </submittedName>
</protein>
<dbReference type="InterPro" id="IPR013148">
    <property type="entry name" value="Glyco_hydro_32_N"/>
</dbReference>
<dbReference type="InterPro" id="IPR001362">
    <property type="entry name" value="Glyco_hydro_32"/>
</dbReference>
<dbReference type="SUPFAM" id="SSF75005">
    <property type="entry name" value="Arabinanase/levansucrase/invertase"/>
    <property type="match status" value="4"/>
</dbReference>
<evidence type="ECO:0000256" key="1">
    <source>
        <dbReference type="ARBA" id="ARBA00009902"/>
    </source>
</evidence>
<proteinExistence type="inferred from homology"/>
<feature type="domain" description="Glycosyl hydrolase family 32 N-terminal" evidence="4">
    <location>
        <begin position="553"/>
        <end position="869"/>
    </location>
</feature>